<feature type="chain" id="PRO_5013075996" evidence="2">
    <location>
        <begin position="31"/>
        <end position="326"/>
    </location>
</feature>
<dbReference type="PANTHER" id="PTHR42928:SF3">
    <property type="entry name" value="UPF0065 PROTEIN YFLP"/>
    <property type="match status" value="1"/>
</dbReference>
<organism evidence="3 4">
    <name type="scientific">Herbaspirillum aquaticum</name>
    <dbReference type="NCBI Taxonomy" id="568783"/>
    <lineage>
        <taxon>Bacteria</taxon>
        <taxon>Pseudomonadati</taxon>
        <taxon>Pseudomonadota</taxon>
        <taxon>Betaproteobacteria</taxon>
        <taxon>Burkholderiales</taxon>
        <taxon>Oxalobacteraceae</taxon>
        <taxon>Herbaspirillum</taxon>
    </lineage>
</organism>
<dbReference type="PANTHER" id="PTHR42928">
    <property type="entry name" value="TRICARBOXYLATE-BINDING PROTEIN"/>
    <property type="match status" value="1"/>
</dbReference>
<dbReference type="InterPro" id="IPR042100">
    <property type="entry name" value="Bug_dom1"/>
</dbReference>
<keyword evidence="2" id="KW-0732">Signal</keyword>
<dbReference type="Pfam" id="PF03401">
    <property type="entry name" value="TctC"/>
    <property type="match status" value="1"/>
</dbReference>
<evidence type="ECO:0000256" key="1">
    <source>
        <dbReference type="ARBA" id="ARBA00006987"/>
    </source>
</evidence>
<dbReference type="InterPro" id="IPR005064">
    <property type="entry name" value="BUG"/>
</dbReference>
<comment type="similarity">
    <text evidence="1">Belongs to the UPF0065 (bug) family.</text>
</comment>
<dbReference type="AlphaFoldDB" id="A0A225SUF3"/>
<name>A0A225SUF3_9BURK</name>
<dbReference type="Proteomes" id="UP000214747">
    <property type="component" value="Unassembled WGS sequence"/>
</dbReference>
<dbReference type="PIRSF" id="PIRSF017082">
    <property type="entry name" value="YflP"/>
    <property type="match status" value="1"/>
</dbReference>
<dbReference type="Gene3D" id="3.40.190.150">
    <property type="entry name" value="Bordetella uptake gene, domain 1"/>
    <property type="match status" value="1"/>
</dbReference>
<keyword evidence="4" id="KW-1185">Reference proteome</keyword>
<reference evidence="3 4" key="1">
    <citation type="journal article" date="2010" name="Int. J. Syst. Evol. Microbiol.">
        <title>Reclassification of Herbaspirillum putei as a later heterotypic synonym of Herbaspirillum huttiense, with the description of H. huttiense subsp. huttiense subsp. nov. and H. huttiense subsp. putei subsp. nov., comb. nov., and description of Herbaspirillum aquaticum sp. nov.</title>
        <authorList>
            <person name="Dobritsa A.P."/>
            <person name="Reddy M.C."/>
            <person name="Samadpour M."/>
        </authorList>
    </citation>
    <scope>NUCLEOTIDE SEQUENCE [LARGE SCALE GENOMIC DNA]</scope>
    <source>
        <strain evidence="3 4">IEH 4430</strain>
    </source>
</reference>
<feature type="signal peptide" evidence="2">
    <location>
        <begin position="1"/>
        <end position="30"/>
    </location>
</feature>
<proteinExistence type="inferred from homology"/>
<evidence type="ECO:0000256" key="2">
    <source>
        <dbReference type="SAM" id="SignalP"/>
    </source>
</evidence>
<dbReference type="EMBL" id="NJGV01000021">
    <property type="protein sequence ID" value="OWY33038.1"/>
    <property type="molecule type" value="Genomic_DNA"/>
</dbReference>
<sequence length="326" mass="35501">MKADRSHRRQRWYRFLAACVLACAMPCALATECIVPAKPGGGMDASCKLLRRAMQEEGSKEAFKLAYLPGGIGAVAWSSVVSQRRGGPDTLVAFSGGSLLSLAQGKYGRADVGDVRWVAGIGIDHGMIAVRSDAPWRNLKQLLETIRKDPAAVTVGLSGTVGSQDWLKMALLAQQAGFTPKQFRFVALEGGGDSFAALQAGHVQVISGDTSEAAYFIAEGKVRILAVLSEQRLPGPLQAIPTAREQGYDVVWPIIRGFYMSPHAPEADYRRWVRYFDRALADPAFDRQRSIGGLQPFAMTGKPLSDYIAQTVARYRRQSQELGLVR</sequence>
<gene>
    <name evidence="3" type="ORF">CEJ45_19140</name>
</gene>
<comment type="caution">
    <text evidence="3">The sequence shown here is derived from an EMBL/GenBank/DDBJ whole genome shotgun (WGS) entry which is preliminary data.</text>
</comment>
<dbReference type="CDD" id="cd07012">
    <property type="entry name" value="PBP2_Bug_TTT"/>
    <property type="match status" value="1"/>
</dbReference>
<evidence type="ECO:0000313" key="3">
    <source>
        <dbReference type="EMBL" id="OWY33038.1"/>
    </source>
</evidence>
<evidence type="ECO:0000313" key="4">
    <source>
        <dbReference type="Proteomes" id="UP000214747"/>
    </source>
</evidence>
<accession>A0A225SUF3</accession>
<protein>
    <submittedName>
        <fullName evidence="3">Tricarboxylate transporter</fullName>
    </submittedName>
</protein>
<dbReference type="SUPFAM" id="SSF53850">
    <property type="entry name" value="Periplasmic binding protein-like II"/>
    <property type="match status" value="1"/>
</dbReference>
<dbReference type="Gene3D" id="3.40.190.10">
    <property type="entry name" value="Periplasmic binding protein-like II"/>
    <property type="match status" value="1"/>
</dbReference>
<dbReference type="RefSeq" id="WP_088756620.1">
    <property type="nucleotide sequence ID" value="NZ_NJGV01000021.1"/>
</dbReference>